<dbReference type="GeneID" id="9698945"/>
<evidence type="ECO:0000256" key="1">
    <source>
        <dbReference type="ARBA" id="ARBA00009875"/>
    </source>
</evidence>
<dbReference type="RefSeq" id="XP_003072566.1">
    <property type="nucleotide sequence ID" value="XM_003072520.1"/>
</dbReference>
<dbReference type="Proteomes" id="UP000002313">
    <property type="component" value="Chromosome III"/>
</dbReference>
<dbReference type="InterPro" id="IPR008195">
    <property type="entry name" value="Ribosomal_eL34"/>
</dbReference>
<gene>
    <name evidence="4" type="ORF">Eint_030620</name>
</gene>
<dbReference type="Gene3D" id="6.20.370.70">
    <property type="match status" value="1"/>
</dbReference>
<evidence type="ECO:0000256" key="3">
    <source>
        <dbReference type="ARBA" id="ARBA00023274"/>
    </source>
</evidence>
<dbReference type="HOGENOM" id="CLU_118652_1_1_1"/>
<organism evidence="4 5">
    <name type="scientific">Encephalitozoon intestinalis (strain ATCC 50506)</name>
    <name type="common">Microsporidian parasite</name>
    <name type="synonym">Septata intestinalis</name>
    <dbReference type="NCBI Taxonomy" id="876142"/>
    <lineage>
        <taxon>Eukaryota</taxon>
        <taxon>Fungi</taxon>
        <taxon>Fungi incertae sedis</taxon>
        <taxon>Microsporidia</taxon>
        <taxon>Unikaryonidae</taxon>
        <taxon>Encephalitozoon</taxon>
    </lineage>
</organism>
<dbReference type="VEuPathDB" id="MicrosporidiaDB:Eint_030620"/>
<reference evidence="4 5" key="2">
    <citation type="journal article" date="2012" name="Proc. Natl. Acad. Sci. U.S.A.">
        <title>Gain and loss of multiple functionally related, horizontally transferred genes in the reduced genomes of two microsporidian parasites.</title>
        <authorList>
            <person name="Pombert J.-F."/>
            <person name="Selman M."/>
            <person name="Burki F."/>
            <person name="Bardell F.T."/>
            <person name="Farinelli L."/>
            <person name="Solter L.F."/>
            <person name="Whitman D.W."/>
            <person name="Weiss L.M."/>
            <person name="Corradi N."/>
            <person name="Keeling P.J."/>
        </authorList>
    </citation>
    <scope>NUCLEOTIDE SEQUENCE [LARGE SCALE GENOMIC DNA]</scope>
    <source>
        <strain evidence="4 5">ATCC 50506</strain>
    </source>
</reference>
<evidence type="ECO:0000256" key="2">
    <source>
        <dbReference type="ARBA" id="ARBA00022980"/>
    </source>
</evidence>
<dbReference type="Gene3D" id="6.20.340.10">
    <property type="match status" value="1"/>
</dbReference>
<dbReference type="KEGG" id="ein:Eint_030620"/>
<evidence type="ECO:0000313" key="4">
    <source>
        <dbReference type="EMBL" id="ADM11206.1"/>
    </source>
</evidence>
<reference evidence="4 5" key="1">
    <citation type="journal article" date="2010" name="Nat. Commun.">
        <title>The complete sequence of the smallest known nuclear genome from the microsporidian Encephalitozoon intestinalis.</title>
        <authorList>
            <person name="Corradi N."/>
            <person name="Pombert J.-F."/>
            <person name="Farinelli L."/>
            <person name="Didier E.S."/>
            <person name="Keeling P.J."/>
        </authorList>
    </citation>
    <scope>NUCLEOTIDE SEQUENCE [LARGE SCALE GENOMIC DNA]</scope>
    <source>
        <strain evidence="4 5">ATCC 50506</strain>
    </source>
</reference>
<dbReference type="EMBL" id="CP001944">
    <property type="protein sequence ID" value="ADM11206.1"/>
    <property type="molecule type" value="Genomic_DNA"/>
</dbReference>
<evidence type="ECO:0000313" key="5">
    <source>
        <dbReference type="Proteomes" id="UP000002313"/>
    </source>
</evidence>
<dbReference type="PANTHER" id="PTHR10759">
    <property type="entry name" value="60S RIBOSOMAL PROTEIN L34"/>
    <property type="match status" value="1"/>
</dbReference>
<keyword evidence="5" id="KW-1185">Reference proteome</keyword>
<proteinExistence type="inferred from homology"/>
<name>E0S671_ENCIT</name>
<dbReference type="AlphaFoldDB" id="E0S671"/>
<dbReference type="OrthoDB" id="277449at2759"/>
<dbReference type="PRINTS" id="PR01250">
    <property type="entry name" value="RIBOSOMALL34"/>
</dbReference>
<dbReference type="Pfam" id="PF01199">
    <property type="entry name" value="Ribosomal_L34e"/>
    <property type="match status" value="1"/>
</dbReference>
<keyword evidence="2 4" id="KW-0689">Ribosomal protein</keyword>
<dbReference type="GO" id="GO:1990904">
    <property type="term" value="C:ribonucleoprotein complex"/>
    <property type="evidence" value="ECO:0007669"/>
    <property type="project" value="UniProtKB-KW"/>
</dbReference>
<keyword evidence="3" id="KW-0687">Ribonucleoprotein</keyword>
<dbReference type="InterPro" id="IPR038562">
    <property type="entry name" value="Ribosomal_eL34_C_sf"/>
</dbReference>
<dbReference type="GO" id="GO:0005840">
    <property type="term" value="C:ribosome"/>
    <property type="evidence" value="ECO:0007669"/>
    <property type="project" value="UniProtKB-KW"/>
</dbReference>
<sequence>MRTVCETEEDKNFPLAKKMKKVLIHKGATYKTRSNRRIKIRTPSGKLVNRRMKKHSKKHRCHECNTVLGSIARMRPAEFSRQKVSARRVNRAYGATICGRCVKEKITGAFLADEERIVKEKTGLASSG</sequence>
<protein>
    <submittedName>
        <fullName evidence="4">60S ribosomal protein L34</fullName>
    </submittedName>
</protein>
<comment type="similarity">
    <text evidence="1">Belongs to the eukaryotic ribosomal protein eL34 family.</text>
</comment>
<dbReference type="PROSITE" id="PS01145">
    <property type="entry name" value="RIBOSOMAL_L34E"/>
    <property type="match status" value="1"/>
</dbReference>
<dbReference type="GO" id="GO:0006412">
    <property type="term" value="P:translation"/>
    <property type="evidence" value="ECO:0007669"/>
    <property type="project" value="InterPro"/>
</dbReference>
<dbReference type="GO" id="GO:0003735">
    <property type="term" value="F:structural constituent of ribosome"/>
    <property type="evidence" value="ECO:0007669"/>
    <property type="project" value="InterPro"/>
</dbReference>
<accession>E0S671</accession>
<dbReference type="InterPro" id="IPR018065">
    <property type="entry name" value="Ribosomal_eL34_CS"/>
</dbReference>